<organism evidence="2 3">
    <name type="scientific">Synaphobranchus kaupii</name>
    <name type="common">Kaup's arrowtooth eel</name>
    <dbReference type="NCBI Taxonomy" id="118154"/>
    <lineage>
        <taxon>Eukaryota</taxon>
        <taxon>Metazoa</taxon>
        <taxon>Chordata</taxon>
        <taxon>Craniata</taxon>
        <taxon>Vertebrata</taxon>
        <taxon>Euteleostomi</taxon>
        <taxon>Actinopterygii</taxon>
        <taxon>Neopterygii</taxon>
        <taxon>Teleostei</taxon>
        <taxon>Anguilliformes</taxon>
        <taxon>Synaphobranchidae</taxon>
        <taxon>Synaphobranchus</taxon>
    </lineage>
</organism>
<accession>A0A9Q1FSX1</accession>
<dbReference type="AlphaFoldDB" id="A0A9Q1FSX1"/>
<dbReference type="Proteomes" id="UP001152622">
    <property type="component" value="Chromosome 4"/>
</dbReference>
<comment type="caution">
    <text evidence="2">The sequence shown here is derived from an EMBL/GenBank/DDBJ whole genome shotgun (WGS) entry which is preliminary data.</text>
</comment>
<protein>
    <submittedName>
        <fullName evidence="2">Uncharacterized protein</fullName>
    </submittedName>
</protein>
<proteinExistence type="predicted"/>
<name>A0A9Q1FSX1_SYNKA</name>
<evidence type="ECO:0000256" key="1">
    <source>
        <dbReference type="SAM" id="MobiDB-lite"/>
    </source>
</evidence>
<keyword evidence="3" id="KW-1185">Reference proteome</keyword>
<evidence type="ECO:0000313" key="2">
    <source>
        <dbReference type="EMBL" id="KAJ8365067.1"/>
    </source>
</evidence>
<sequence length="98" mass="11017">MPVYVFVVVEGLFKSTDRCRKPRSADRHIQMPLLPALLRLEPSGRELESWLREPASSEAGEKKDMLSFLTQCGCRLTGRPDQARRHSPVPTAEVTGKP</sequence>
<reference evidence="2" key="1">
    <citation type="journal article" date="2023" name="Science">
        <title>Genome structures resolve the early diversification of teleost fishes.</title>
        <authorList>
            <person name="Parey E."/>
            <person name="Louis A."/>
            <person name="Montfort J."/>
            <person name="Bouchez O."/>
            <person name="Roques C."/>
            <person name="Iampietro C."/>
            <person name="Lluch J."/>
            <person name="Castinel A."/>
            <person name="Donnadieu C."/>
            <person name="Desvignes T."/>
            <person name="Floi Bucao C."/>
            <person name="Jouanno E."/>
            <person name="Wen M."/>
            <person name="Mejri S."/>
            <person name="Dirks R."/>
            <person name="Jansen H."/>
            <person name="Henkel C."/>
            <person name="Chen W.J."/>
            <person name="Zahm M."/>
            <person name="Cabau C."/>
            <person name="Klopp C."/>
            <person name="Thompson A.W."/>
            <person name="Robinson-Rechavi M."/>
            <person name="Braasch I."/>
            <person name="Lecointre G."/>
            <person name="Bobe J."/>
            <person name="Postlethwait J.H."/>
            <person name="Berthelot C."/>
            <person name="Roest Crollius H."/>
            <person name="Guiguen Y."/>
        </authorList>
    </citation>
    <scope>NUCLEOTIDE SEQUENCE</scope>
    <source>
        <strain evidence="2">WJC10195</strain>
    </source>
</reference>
<dbReference type="EMBL" id="JAINUF010000004">
    <property type="protein sequence ID" value="KAJ8365067.1"/>
    <property type="molecule type" value="Genomic_DNA"/>
</dbReference>
<gene>
    <name evidence="2" type="ORF">SKAU_G00138980</name>
</gene>
<feature type="region of interest" description="Disordered" evidence="1">
    <location>
        <begin position="77"/>
        <end position="98"/>
    </location>
</feature>
<evidence type="ECO:0000313" key="3">
    <source>
        <dbReference type="Proteomes" id="UP001152622"/>
    </source>
</evidence>